<name>A0ABV2JKU6_9STRE</name>
<dbReference type="PRINTS" id="PR00069">
    <property type="entry name" value="ALDKETRDTASE"/>
</dbReference>
<dbReference type="SUPFAM" id="SSF51430">
    <property type="entry name" value="NAD(P)-linked oxidoreductase"/>
    <property type="match status" value="1"/>
</dbReference>
<dbReference type="EMBL" id="JBEPMK010000001">
    <property type="protein sequence ID" value="MET3643488.1"/>
    <property type="molecule type" value="Genomic_DNA"/>
</dbReference>
<evidence type="ECO:0000256" key="3">
    <source>
        <dbReference type="ARBA" id="ARBA00023002"/>
    </source>
</evidence>
<evidence type="ECO:0000259" key="4">
    <source>
        <dbReference type="Pfam" id="PF00248"/>
    </source>
</evidence>
<accession>A0ABV2JKU6</accession>
<dbReference type="Proteomes" id="UP001549055">
    <property type="component" value="Unassembled WGS sequence"/>
</dbReference>
<evidence type="ECO:0000256" key="1">
    <source>
        <dbReference type="ARBA" id="ARBA00007905"/>
    </source>
</evidence>
<dbReference type="PANTHER" id="PTHR43827:SF3">
    <property type="entry name" value="NADP-DEPENDENT OXIDOREDUCTASE DOMAIN-CONTAINING PROTEIN"/>
    <property type="match status" value="1"/>
</dbReference>
<proteinExistence type="inferred from homology"/>
<protein>
    <submittedName>
        <fullName evidence="5">2,5-diketo-D-gluconate reductase A</fullName>
        <ecNumber evidence="5">1.1.1.346</ecNumber>
    </submittedName>
</protein>
<keyword evidence="6" id="KW-1185">Reference proteome</keyword>
<evidence type="ECO:0000313" key="5">
    <source>
        <dbReference type="EMBL" id="MET3643488.1"/>
    </source>
</evidence>
<dbReference type="EC" id="1.1.1.346" evidence="5"/>
<dbReference type="InterPro" id="IPR023210">
    <property type="entry name" value="NADP_OxRdtase_dom"/>
</dbReference>
<keyword evidence="2" id="KW-0521">NADP</keyword>
<evidence type="ECO:0000313" key="6">
    <source>
        <dbReference type="Proteomes" id="UP001549055"/>
    </source>
</evidence>
<organism evidence="5 6">
    <name type="scientific">Streptococcus gallinaceus</name>
    <dbReference type="NCBI Taxonomy" id="165758"/>
    <lineage>
        <taxon>Bacteria</taxon>
        <taxon>Bacillati</taxon>
        <taxon>Bacillota</taxon>
        <taxon>Bacilli</taxon>
        <taxon>Lactobacillales</taxon>
        <taxon>Streptococcaceae</taxon>
        <taxon>Streptococcus</taxon>
    </lineage>
</organism>
<sequence>MQYFTLNNGVQMPAIGFGVFKIPREKTEQAVLDAIEVGYRKFDTAQSYYDEEELGNALKASGLKQEEYFVTTKVWIDHYDYDKTITSVEESLKKLQLDYVDLVLLHQPFGDYYGAYRALIELKKAGKIRAIGVSNFYPDRLTDIAEFSEEVPQVNQIEINPFFVQNDAIENMKSEGVLAEAWGLFREGKDGIFTNTTLQEIGSHYNKSVTQIILRWLYQKVFLQTVNHLKKKECKKILTSLTSL</sequence>
<dbReference type="GO" id="GO:0016491">
    <property type="term" value="F:oxidoreductase activity"/>
    <property type="evidence" value="ECO:0007669"/>
    <property type="project" value="UniProtKB-KW"/>
</dbReference>
<feature type="domain" description="NADP-dependent oxidoreductase" evidence="4">
    <location>
        <begin position="21"/>
        <end position="222"/>
    </location>
</feature>
<dbReference type="Gene3D" id="3.20.20.100">
    <property type="entry name" value="NADP-dependent oxidoreductase domain"/>
    <property type="match status" value="1"/>
</dbReference>
<gene>
    <name evidence="5" type="ORF">ABID27_000105</name>
</gene>
<dbReference type="PROSITE" id="PS00062">
    <property type="entry name" value="ALDOKETO_REDUCTASE_2"/>
    <property type="match status" value="1"/>
</dbReference>
<dbReference type="InterPro" id="IPR020471">
    <property type="entry name" value="AKR"/>
</dbReference>
<dbReference type="InterPro" id="IPR036812">
    <property type="entry name" value="NAD(P)_OxRdtase_dom_sf"/>
</dbReference>
<dbReference type="PIRSF" id="PIRSF000097">
    <property type="entry name" value="AKR"/>
    <property type="match status" value="1"/>
</dbReference>
<keyword evidence="3 5" id="KW-0560">Oxidoreductase</keyword>
<evidence type="ECO:0000256" key="2">
    <source>
        <dbReference type="ARBA" id="ARBA00022857"/>
    </source>
</evidence>
<dbReference type="Pfam" id="PF00248">
    <property type="entry name" value="Aldo_ket_red"/>
    <property type="match status" value="1"/>
</dbReference>
<reference evidence="5 6" key="1">
    <citation type="submission" date="2024-06" db="EMBL/GenBank/DDBJ databases">
        <title>Genomic Encyclopedia of Type Strains, Phase IV (KMG-IV): sequencing the most valuable type-strain genomes for metagenomic binning, comparative biology and taxonomic classification.</title>
        <authorList>
            <person name="Goeker M."/>
        </authorList>
    </citation>
    <scope>NUCLEOTIDE SEQUENCE [LARGE SCALE GENOMIC DNA]</scope>
    <source>
        <strain evidence="5 6">DSM 15349</strain>
    </source>
</reference>
<comment type="similarity">
    <text evidence="1">Belongs to the aldo/keto reductase family.</text>
</comment>
<dbReference type="PANTHER" id="PTHR43827">
    <property type="entry name" value="2,5-DIKETO-D-GLUCONIC ACID REDUCTASE"/>
    <property type="match status" value="1"/>
</dbReference>
<comment type="caution">
    <text evidence="5">The sequence shown here is derived from an EMBL/GenBank/DDBJ whole genome shotgun (WGS) entry which is preliminary data.</text>
</comment>
<dbReference type="InterPro" id="IPR018170">
    <property type="entry name" value="Aldo/ket_reductase_CS"/>
</dbReference>